<keyword evidence="2" id="KW-0808">Transferase</keyword>
<dbReference type="CDD" id="cd11301">
    <property type="entry name" value="Fut1_Fut2_like"/>
    <property type="match status" value="1"/>
</dbReference>
<evidence type="ECO:0008006" key="4">
    <source>
        <dbReference type="Google" id="ProtNLM"/>
    </source>
</evidence>
<sequence>MISVYLQGGLGNQLFQIFTCIAYALENNIEFKFPLYNQNNKNPTSPPSILYPNGHPRPPYWENFLNALKSYTVVNSELYKNLQNCQYREPHYHYCDIPKINNGLLIGYFQSDKYFKKYYSEILNLIKFNDYKNVIKQKYKHLFLKDKSTYVSMQFRIGDSKRPNCGLNGAHIVIPIEFPEFNSDALKHIINMSKNKHYTILYFCEEEDKEFVVNQINNYKKIFKNCSFIRPIGEDWEEIIIMSLCEHNIINNSTFGWWGAYFNNNKKKIVCYPEAWWGKTNLCNNLKDLFPEEWCKIHCKDYWKKIHQL</sequence>
<name>A0A6C0J918_9ZZZZ</name>
<dbReference type="AlphaFoldDB" id="A0A6C0J918"/>
<dbReference type="InterPro" id="IPR002516">
    <property type="entry name" value="Glyco_trans_11"/>
</dbReference>
<dbReference type="GO" id="GO:0008107">
    <property type="term" value="F:galactoside 2-alpha-L-fucosyltransferase activity"/>
    <property type="evidence" value="ECO:0007669"/>
    <property type="project" value="InterPro"/>
</dbReference>
<dbReference type="EMBL" id="MN740355">
    <property type="protein sequence ID" value="QHU02129.1"/>
    <property type="molecule type" value="Genomic_DNA"/>
</dbReference>
<accession>A0A6C0J918</accession>
<evidence type="ECO:0000256" key="1">
    <source>
        <dbReference type="ARBA" id="ARBA00022676"/>
    </source>
</evidence>
<dbReference type="PANTHER" id="PTHR11927">
    <property type="entry name" value="GALACTOSIDE 2-L-FUCOSYLTRANSFERASE"/>
    <property type="match status" value="1"/>
</dbReference>
<dbReference type="Pfam" id="PF01531">
    <property type="entry name" value="Glyco_transf_11"/>
    <property type="match status" value="1"/>
</dbReference>
<reference evidence="3" key="1">
    <citation type="journal article" date="2020" name="Nature">
        <title>Giant virus diversity and host interactions through global metagenomics.</title>
        <authorList>
            <person name="Schulz F."/>
            <person name="Roux S."/>
            <person name="Paez-Espino D."/>
            <person name="Jungbluth S."/>
            <person name="Walsh D.A."/>
            <person name="Denef V.J."/>
            <person name="McMahon K.D."/>
            <person name="Konstantinidis K.T."/>
            <person name="Eloe-Fadrosh E.A."/>
            <person name="Kyrpides N.C."/>
            <person name="Woyke T."/>
        </authorList>
    </citation>
    <scope>NUCLEOTIDE SEQUENCE</scope>
    <source>
        <strain evidence="3">GVMAG-M-3300025880-75</strain>
    </source>
</reference>
<dbReference type="GO" id="GO:0005975">
    <property type="term" value="P:carbohydrate metabolic process"/>
    <property type="evidence" value="ECO:0007669"/>
    <property type="project" value="InterPro"/>
</dbReference>
<keyword evidence="1" id="KW-0328">Glycosyltransferase</keyword>
<evidence type="ECO:0000313" key="3">
    <source>
        <dbReference type="EMBL" id="QHU02129.1"/>
    </source>
</evidence>
<dbReference type="PANTHER" id="PTHR11927:SF9">
    <property type="entry name" value="L-FUCOSYLTRANSFERASE"/>
    <property type="match status" value="1"/>
</dbReference>
<organism evidence="3">
    <name type="scientific">viral metagenome</name>
    <dbReference type="NCBI Taxonomy" id="1070528"/>
    <lineage>
        <taxon>unclassified sequences</taxon>
        <taxon>metagenomes</taxon>
        <taxon>organismal metagenomes</taxon>
    </lineage>
</organism>
<evidence type="ECO:0000256" key="2">
    <source>
        <dbReference type="ARBA" id="ARBA00022679"/>
    </source>
</evidence>
<protein>
    <recommendedName>
        <fullName evidence="4">Alpha-1,2-fucosyltransferase</fullName>
    </recommendedName>
</protein>
<dbReference type="GO" id="GO:0016020">
    <property type="term" value="C:membrane"/>
    <property type="evidence" value="ECO:0007669"/>
    <property type="project" value="InterPro"/>
</dbReference>
<proteinExistence type="predicted"/>